<gene>
    <name evidence="1" type="ORF">J4P68_14915</name>
</gene>
<keyword evidence="2" id="KW-1185">Reference proteome</keyword>
<evidence type="ECO:0000313" key="1">
    <source>
        <dbReference type="EMBL" id="MBO1430724.1"/>
    </source>
</evidence>
<sequence length="269" mass="28989">MSPSEAGADRTIGSVGALMFCLPACQPIDRGNAMKPDETVCTKMCKKIWKGSRNAMACLFAMAILANVPMPAAAQQFSADLLARKDDTATAMGTLRVSGGKARIDATALPDGFFLLDTAKPAAYFVRPAAHVYMTAMQSSPLTQLFVPVDPDDPCRQWLAMAQLSAPVDPATWHCQRDGEKAVAGRDTDVYRITAPSGLSFTGWVDRARGFPVQIKTADGTVIVADHIRDEPQPAQAFEIPAGLRKFDPQALIRRIQQSDVWVAPPASQ</sequence>
<proteinExistence type="predicted"/>
<dbReference type="EMBL" id="JAGEPA010000001">
    <property type="protein sequence ID" value="MBO1430724.1"/>
    <property type="molecule type" value="Genomic_DNA"/>
</dbReference>
<name>A0ABS3MGU6_9BRAD</name>
<protein>
    <recommendedName>
        <fullName evidence="3">DUF4412 domain-containing protein</fullName>
    </recommendedName>
</protein>
<dbReference type="RefSeq" id="WP_207833451.1">
    <property type="nucleotide sequence ID" value="NZ_CP088282.1"/>
</dbReference>
<accession>A0ABS3MGU6</accession>
<organism evidence="1 2">
    <name type="scientific">Bradyrhizobium quebecense</name>
    <dbReference type="NCBI Taxonomy" id="2748629"/>
    <lineage>
        <taxon>Bacteria</taxon>
        <taxon>Pseudomonadati</taxon>
        <taxon>Pseudomonadota</taxon>
        <taxon>Alphaproteobacteria</taxon>
        <taxon>Hyphomicrobiales</taxon>
        <taxon>Nitrobacteraceae</taxon>
        <taxon>Bradyrhizobium</taxon>
    </lineage>
</organism>
<comment type="caution">
    <text evidence="1">The sequence shown here is derived from an EMBL/GenBank/DDBJ whole genome shotgun (WGS) entry which is preliminary data.</text>
</comment>
<evidence type="ECO:0000313" key="2">
    <source>
        <dbReference type="Proteomes" id="UP000692816"/>
    </source>
</evidence>
<reference evidence="1" key="1">
    <citation type="journal article" date="2021" name="Int. J. Syst. Evol. Microbiol.">
        <title>Bradyrhizobium septentrionale sp. nov. (sv. septentrionale) and Bradyrhizobium quebecense sp. nov. (sv. septentrionale) associated with legumes native to Canada possess rearranged symbiosis genes and numerous insertion sequences.</title>
        <authorList>
            <person name="Bromfield E.S.P."/>
            <person name="Cloutier S."/>
        </authorList>
    </citation>
    <scope>NUCLEOTIDE SEQUENCE</scope>
    <source>
        <strain evidence="1">12S5</strain>
    </source>
</reference>
<evidence type="ECO:0008006" key="3">
    <source>
        <dbReference type="Google" id="ProtNLM"/>
    </source>
</evidence>
<dbReference type="Proteomes" id="UP000692816">
    <property type="component" value="Unassembled WGS sequence"/>
</dbReference>